<dbReference type="PANTHER" id="PTHR33627:SF1">
    <property type="entry name" value="TRANSPOSASE"/>
    <property type="match status" value="1"/>
</dbReference>
<proteinExistence type="predicted"/>
<dbReference type="SUPFAM" id="SSF53098">
    <property type="entry name" value="Ribonuclease H-like"/>
    <property type="match status" value="1"/>
</dbReference>
<dbReference type="InterPro" id="IPR038721">
    <property type="entry name" value="IS701-like_DDE_dom"/>
</dbReference>
<feature type="domain" description="Transposase IS701-like DDE" evidence="1">
    <location>
        <begin position="36"/>
        <end position="246"/>
    </location>
</feature>
<evidence type="ECO:0000313" key="3">
    <source>
        <dbReference type="Proteomes" id="UP000094960"/>
    </source>
</evidence>
<sequence>MYSTGPGPLLHYFQWLEDVFTRAEPRRHAYKYLCWLLSRPAPPGSEDGRNRLLTTARWDEDQVRDRVRDLVVGHLGSRKTSLVISEEGFVKKGSSSAGVTRQYCATSGRIENCQIGVFLLHRDTTGNTVAIDRELLIPPPWAENPAARRHAGIPDRRQCASREAAALAMINRALDSGMPARWVVADAPYYGDSAAFRRALEHRRVPYVLASNAGSPLVSQRAAPGGYVRWQLGRREGGSYVCYAPARTDLGELAAAASYSQAVPAHFASARGEAGLDRYSVRKWRSWYRHMTLAMFAHAVLRITACRPTTLLPN</sequence>
<evidence type="ECO:0000259" key="1">
    <source>
        <dbReference type="Pfam" id="PF13546"/>
    </source>
</evidence>
<name>A0A1D7YN66_9ACTN</name>
<accession>A0A1D7YN66</accession>
<dbReference type="PANTHER" id="PTHR33627">
    <property type="entry name" value="TRANSPOSASE"/>
    <property type="match status" value="1"/>
</dbReference>
<dbReference type="KEGG" id="spun:BFF78_11215"/>
<evidence type="ECO:0000313" key="2">
    <source>
        <dbReference type="EMBL" id="AOR37028.1"/>
    </source>
</evidence>
<organism evidence="2 3">
    <name type="scientific">Streptomyces fodineus</name>
    <dbReference type="NCBI Taxonomy" id="1904616"/>
    <lineage>
        <taxon>Bacteria</taxon>
        <taxon>Bacillati</taxon>
        <taxon>Actinomycetota</taxon>
        <taxon>Actinomycetes</taxon>
        <taxon>Kitasatosporales</taxon>
        <taxon>Streptomycetaceae</taxon>
        <taxon>Streptomyces</taxon>
    </lineage>
</organism>
<dbReference type="Pfam" id="PF13546">
    <property type="entry name" value="DDE_5"/>
    <property type="match status" value="1"/>
</dbReference>
<reference evidence="3" key="1">
    <citation type="submission" date="2016-09" db="EMBL/GenBank/DDBJ databases">
        <title>Streptomyces puniciscabiei strain:TW1S1 Genome sequencing and assembly.</title>
        <authorList>
            <person name="Kim M.-K."/>
            <person name="Kim S.B."/>
        </authorList>
    </citation>
    <scope>NUCLEOTIDE SEQUENCE [LARGE SCALE GENOMIC DNA]</scope>
    <source>
        <strain evidence="3">TW1S1</strain>
    </source>
</reference>
<dbReference type="InterPro" id="IPR012337">
    <property type="entry name" value="RNaseH-like_sf"/>
</dbReference>
<keyword evidence="3" id="KW-1185">Reference proteome</keyword>
<protein>
    <recommendedName>
        <fullName evidence="1">Transposase IS701-like DDE domain-containing protein</fullName>
    </recommendedName>
</protein>
<dbReference type="EMBL" id="CP017248">
    <property type="protein sequence ID" value="AOR37028.1"/>
    <property type="molecule type" value="Genomic_DNA"/>
</dbReference>
<dbReference type="Proteomes" id="UP000094960">
    <property type="component" value="Chromosome"/>
</dbReference>
<dbReference type="InterPro" id="IPR039365">
    <property type="entry name" value="IS701-like"/>
</dbReference>
<gene>
    <name evidence="2" type="ORF">BFF78_11215</name>
</gene>
<dbReference type="AlphaFoldDB" id="A0A1D7YN66"/>